<keyword evidence="7 20" id="KW-0863">Zinc-finger</keyword>
<evidence type="ECO:0000256" key="17">
    <source>
        <dbReference type="ARBA" id="ARBA00062861"/>
    </source>
</evidence>
<dbReference type="GO" id="GO:0000122">
    <property type="term" value="P:negative regulation of transcription by RNA polymerase II"/>
    <property type="evidence" value="ECO:0007669"/>
    <property type="project" value="UniProtKB-ARBA"/>
</dbReference>
<name>A0A8S4BCC3_9TELE</name>
<feature type="domain" description="C2H2-type" evidence="22">
    <location>
        <begin position="812"/>
        <end position="839"/>
    </location>
</feature>
<keyword evidence="9" id="KW-0832">Ubl conjugation</keyword>
<dbReference type="GO" id="GO:0000981">
    <property type="term" value="F:DNA-binding transcription factor activity, RNA polymerase II-specific"/>
    <property type="evidence" value="ECO:0007669"/>
    <property type="project" value="TreeGrafter"/>
</dbReference>
<dbReference type="AlphaFoldDB" id="A0A8S4BCC3"/>
<evidence type="ECO:0000256" key="14">
    <source>
        <dbReference type="ARBA" id="ARBA00038474"/>
    </source>
</evidence>
<evidence type="ECO:0000256" key="21">
    <source>
        <dbReference type="SAM" id="MobiDB-lite"/>
    </source>
</evidence>
<evidence type="ECO:0000256" key="3">
    <source>
        <dbReference type="ARBA" id="ARBA00022491"/>
    </source>
</evidence>
<comment type="function">
    <text evidence="15">Transcriptional repressor involved in organogenesis. Plays an essential role in ureteric bud invasion during kidney development.</text>
</comment>
<dbReference type="FunFam" id="3.30.160.60:FF:000025">
    <property type="entry name" value="Spalt-like transcription factor 1"/>
    <property type="match status" value="1"/>
</dbReference>
<dbReference type="InterPro" id="IPR013087">
    <property type="entry name" value="Znf_C2H2_type"/>
</dbReference>
<evidence type="ECO:0000256" key="7">
    <source>
        <dbReference type="ARBA" id="ARBA00022771"/>
    </source>
</evidence>
<keyword evidence="8" id="KW-0862">Zinc</keyword>
<dbReference type="PROSITE" id="PS50157">
    <property type="entry name" value="ZINC_FINGER_C2H2_2"/>
    <property type="match status" value="5"/>
</dbReference>
<dbReference type="GO" id="GO:0000978">
    <property type="term" value="F:RNA polymerase II cis-regulatory region sequence-specific DNA binding"/>
    <property type="evidence" value="ECO:0007669"/>
    <property type="project" value="TreeGrafter"/>
</dbReference>
<dbReference type="SMART" id="SM00355">
    <property type="entry name" value="ZnF_C2H2"/>
    <property type="match status" value="6"/>
</dbReference>
<dbReference type="GO" id="GO:0035295">
    <property type="term" value="P:tube development"/>
    <property type="evidence" value="ECO:0007669"/>
    <property type="project" value="UniProtKB-ARBA"/>
</dbReference>
<evidence type="ECO:0000256" key="1">
    <source>
        <dbReference type="ARBA" id="ARBA00004123"/>
    </source>
</evidence>
<evidence type="ECO:0000256" key="9">
    <source>
        <dbReference type="ARBA" id="ARBA00022843"/>
    </source>
</evidence>
<keyword evidence="2" id="KW-0217">Developmental protein</keyword>
<proteinExistence type="inferred from homology"/>
<keyword evidence="24" id="KW-1185">Reference proteome</keyword>
<dbReference type="PANTHER" id="PTHR23233:SF15">
    <property type="entry name" value="SAL-LIKE PROTEIN 2"/>
    <property type="match status" value="1"/>
</dbReference>
<comment type="function">
    <text evidence="16">Required for the establishment of the posterior-most head and the anterior-most tail segments of the embryo. Probably function as a transcriptional regulator. Could repress the transcription of the tsh gene.</text>
</comment>
<keyword evidence="11" id="KW-0238">DNA-binding</keyword>
<dbReference type="FunFam" id="3.30.160.60:FF:000215">
    <property type="entry name" value="Spalt-like transcription factor 3"/>
    <property type="match status" value="1"/>
</dbReference>
<evidence type="ECO:0000256" key="4">
    <source>
        <dbReference type="ARBA" id="ARBA00022499"/>
    </source>
</evidence>
<feature type="compositionally biased region" description="Low complexity" evidence="21">
    <location>
        <begin position="349"/>
        <end position="358"/>
    </location>
</feature>
<comment type="subunit">
    <text evidence="17">May associate with NuRD histone deacetylase complex (HDAC). Interacts with components of HDAC complex including HDAC1, HDAC2, RBBP4, RBPP7, MTA1 and MTA2. Interacts with CCNQ. Interacts with NSD2 (via PHD-type zinc fingers 1, 2 and 3).</text>
</comment>
<feature type="compositionally biased region" description="Pro residues" evidence="21">
    <location>
        <begin position="359"/>
        <end position="368"/>
    </location>
</feature>
<organism evidence="23 24">
    <name type="scientific">Menidia menidia</name>
    <name type="common">Atlantic silverside</name>
    <dbReference type="NCBI Taxonomy" id="238744"/>
    <lineage>
        <taxon>Eukaryota</taxon>
        <taxon>Metazoa</taxon>
        <taxon>Chordata</taxon>
        <taxon>Craniata</taxon>
        <taxon>Vertebrata</taxon>
        <taxon>Euteleostomi</taxon>
        <taxon>Actinopterygii</taxon>
        <taxon>Neopterygii</taxon>
        <taxon>Teleostei</taxon>
        <taxon>Neoteleostei</taxon>
        <taxon>Acanthomorphata</taxon>
        <taxon>Ovalentaria</taxon>
        <taxon>Atherinomorphae</taxon>
        <taxon>Atheriniformes</taxon>
        <taxon>Atherinopsidae</taxon>
        <taxon>Menidiinae</taxon>
        <taxon>Menidia</taxon>
    </lineage>
</organism>
<evidence type="ECO:0000313" key="23">
    <source>
        <dbReference type="EMBL" id="CAG5956440.1"/>
    </source>
</evidence>
<evidence type="ECO:0000313" key="24">
    <source>
        <dbReference type="Proteomes" id="UP000677803"/>
    </source>
</evidence>
<dbReference type="GO" id="GO:0007507">
    <property type="term" value="P:heart development"/>
    <property type="evidence" value="ECO:0007669"/>
    <property type="project" value="UniProtKB-ARBA"/>
</dbReference>
<evidence type="ECO:0000256" key="10">
    <source>
        <dbReference type="ARBA" id="ARBA00023015"/>
    </source>
</evidence>
<feature type="domain" description="C2H2-type" evidence="22">
    <location>
        <begin position="469"/>
        <end position="496"/>
    </location>
</feature>
<feature type="domain" description="C2H2-type" evidence="22">
    <location>
        <begin position="732"/>
        <end position="754"/>
    </location>
</feature>
<evidence type="ECO:0000259" key="22">
    <source>
        <dbReference type="PROSITE" id="PS50157"/>
    </source>
</evidence>
<keyword evidence="6" id="KW-0677">Repeat</keyword>
<dbReference type="SUPFAM" id="SSF57667">
    <property type="entry name" value="beta-beta-alpha zinc fingers"/>
    <property type="match status" value="3"/>
</dbReference>
<dbReference type="GO" id="GO:0003337">
    <property type="term" value="P:mesenchymal to epithelial transition involved in metanephros morphogenesis"/>
    <property type="evidence" value="ECO:0007669"/>
    <property type="project" value="UniProtKB-ARBA"/>
</dbReference>
<keyword evidence="4" id="KW-1017">Isopeptide bond</keyword>
<feature type="region of interest" description="Disordered" evidence="21">
    <location>
        <begin position="1"/>
        <end position="110"/>
    </location>
</feature>
<feature type="compositionally biased region" description="Low complexity" evidence="21">
    <location>
        <begin position="209"/>
        <end position="220"/>
    </location>
</feature>
<feature type="compositionally biased region" description="Basic and acidic residues" evidence="21">
    <location>
        <begin position="54"/>
        <end position="65"/>
    </location>
</feature>
<keyword evidence="13" id="KW-0539">Nucleus</keyword>
<dbReference type="FunFam" id="3.30.160.60:FF:000291">
    <property type="entry name" value="Spalt-like transcription factor 4"/>
    <property type="match status" value="1"/>
</dbReference>
<comment type="similarity">
    <text evidence="14">Belongs to the sal C2H2-type zinc-finger protein family.</text>
</comment>
<dbReference type="PANTHER" id="PTHR23233">
    <property type="entry name" value="SAL-LIKE PROTEIN"/>
    <property type="match status" value="1"/>
</dbReference>
<feature type="compositionally biased region" description="Low complexity" evidence="21">
    <location>
        <begin position="369"/>
        <end position="390"/>
    </location>
</feature>
<evidence type="ECO:0000256" key="16">
    <source>
        <dbReference type="ARBA" id="ARBA00056983"/>
    </source>
</evidence>
<feature type="domain" description="C2H2-type" evidence="22">
    <location>
        <begin position="704"/>
        <end position="731"/>
    </location>
</feature>
<evidence type="ECO:0000256" key="18">
    <source>
        <dbReference type="ARBA" id="ARBA00069282"/>
    </source>
</evidence>
<dbReference type="EMBL" id="CAJRST010021112">
    <property type="protein sequence ID" value="CAG5956440.1"/>
    <property type="molecule type" value="Genomic_DNA"/>
</dbReference>
<comment type="caution">
    <text evidence="23">The sequence shown here is derived from an EMBL/GenBank/DDBJ whole genome shotgun (WGS) entry which is preliminary data.</text>
</comment>
<gene>
    <name evidence="23" type="ORF">MMEN_LOCUS14438</name>
</gene>
<dbReference type="GO" id="GO:0045944">
    <property type="term" value="P:positive regulation of transcription by RNA polymerase II"/>
    <property type="evidence" value="ECO:0007669"/>
    <property type="project" value="UniProtKB-ARBA"/>
</dbReference>
<dbReference type="Pfam" id="PF00096">
    <property type="entry name" value="zf-C2H2"/>
    <property type="match status" value="3"/>
</dbReference>
<evidence type="ECO:0000256" key="12">
    <source>
        <dbReference type="ARBA" id="ARBA00023163"/>
    </source>
</evidence>
<feature type="region of interest" description="Disordered" evidence="21">
    <location>
        <begin position="629"/>
        <end position="681"/>
    </location>
</feature>
<dbReference type="FunFam" id="3.30.160.60:FF:000079">
    <property type="entry name" value="Spalt-like transcription factor 3"/>
    <property type="match status" value="1"/>
</dbReference>
<comment type="subcellular location">
    <subcellularLocation>
        <location evidence="1">Nucleus</location>
    </subcellularLocation>
</comment>
<dbReference type="OrthoDB" id="8749569at2759"/>
<evidence type="ECO:0000256" key="5">
    <source>
        <dbReference type="ARBA" id="ARBA00022723"/>
    </source>
</evidence>
<accession>A0A8S4BCC3</accession>
<keyword evidence="12" id="KW-0804">Transcription</keyword>
<evidence type="ECO:0000256" key="15">
    <source>
        <dbReference type="ARBA" id="ARBA00053244"/>
    </source>
</evidence>
<dbReference type="GO" id="GO:0000792">
    <property type="term" value="C:heterochromatin"/>
    <property type="evidence" value="ECO:0007669"/>
    <property type="project" value="UniProtKB-ARBA"/>
</dbReference>
<dbReference type="InterPro" id="IPR036236">
    <property type="entry name" value="Znf_C2H2_sf"/>
</dbReference>
<feature type="region of interest" description="Disordered" evidence="21">
    <location>
        <begin position="200"/>
        <end position="220"/>
    </location>
</feature>
<dbReference type="InterPro" id="IPR051565">
    <property type="entry name" value="Sal_C2H2-zinc-finger"/>
</dbReference>
<sequence>MRNLLTDISSSRRARISPTPRAPLPPIRSSWMSRREAAHGATCPAASKPGRSSSGRERRLREGRRGVGARSGARGPPKPRSSPVHVPPANGTSKRGREGAGNRPIHVRTPCFPRSRKPLLSALMLQFSLQTLRFVGAFEVDSELRTNPENNRTPAEVDSLDAPEETHVCGRCCAQFCSPAELSKHLAACARDATLLMAPGCSPQPGPSPASSLASSDSSPDCLELMQDIEGLDSLEEGREWSDAMTDATDAMEVERCPQDQSRSSPQPPEAAPSTNVTLEILHSTRVAVAQFSQGAGGGVGVGKMAAALPLILEHLLALQRQQLQQLRLIEQICSQVAVMNRQPTQAALSPAPAAPRLFPSPAPPPLLPLSGATPSSANGQAAAQPQGAACRPATGPAPFRDASDAVMAAGTTGDPLDPLAALLRPRRARPGPDEEPFFRHKCRFCAKVFGSDSALQIHLRSHTGERPFKCNVCGNRFSTKGNLKVHFQRHRDRYPHVAMNPFPVPEYLDAVPTSSGIPFGMSVPPEKPAAPCWLEGRTPPSAGLRLPAAAIGEPVSVSTERGGCEARFSPVSESEASKILTTEGTHLPQIGAKILTTEGTHLPQSGAKILTTDGTLLPQSGAKILTTESTHLPQSGPPRPRPVAVAAGAKPQPPPSGSPPLSTQDWSLPPGVPPDSGQTPETWKLQRLVESIDRTPAAPAAPNQCVLCRRVLSCPGALRMHYRVHSGERPFRCHVCGRAFTTRGNLKTHMGAHEDGVHVAGGGGEGSDAELADDNLRVAAPWRATHSPRSASMWPPCWARPGPPRRTQRQHNCNVCGKNFSSASALQIHERTHTGEKPFVCSVHMGTHMWSNAPARRGRRLSVENPMALLGGEALKFGEILQKDLAARAMNVDPGFWSRYATAITNSLAMKNNEISVIQNRGIAQLHPLTASMDRMGAAGPLTGLTKAAMDLGGNRHFSMLIDDGKEIGIN</sequence>
<feature type="region of interest" description="Disordered" evidence="21">
    <location>
        <begin position="254"/>
        <end position="274"/>
    </location>
</feature>
<evidence type="ECO:0000256" key="19">
    <source>
        <dbReference type="ARBA" id="ARBA00071947"/>
    </source>
</evidence>
<dbReference type="GO" id="GO:0008270">
    <property type="term" value="F:zinc ion binding"/>
    <property type="evidence" value="ECO:0007669"/>
    <property type="project" value="UniProtKB-KW"/>
</dbReference>
<evidence type="ECO:0000256" key="11">
    <source>
        <dbReference type="ARBA" id="ARBA00023125"/>
    </source>
</evidence>
<feature type="region of interest" description="Disordered" evidence="21">
    <location>
        <begin position="349"/>
        <end position="402"/>
    </location>
</feature>
<dbReference type="Proteomes" id="UP000677803">
    <property type="component" value="Unassembled WGS sequence"/>
</dbReference>
<evidence type="ECO:0000256" key="13">
    <source>
        <dbReference type="ARBA" id="ARBA00023242"/>
    </source>
</evidence>
<reference evidence="23" key="1">
    <citation type="submission" date="2021-05" db="EMBL/GenBank/DDBJ databases">
        <authorList>
            <person name="Tigano A."/>
        </authorList>
    </citation>
    <scope>NUCLEOTIDE SEQUENCE</scope>
</reference>
<dbReference type="GO" id="GO:0005654">
    <property type="term" value="C:nucleoplasm"/>
    <property type="evidence" value="ECO:0007669"/>
    <property type="project" value="UniProtKB-ARBA"/>
</dbReference>
<evidence type="ECO:0000256" key="20">
    <source>
        <dbReference type="PROSITE-ProRule" id="PRU00042"/>
    </source>
</evidence>
<feature type="domain" description="C2H2-type" evidence="22">
    <location>
        <begin position="441"/>
        <end position="468"/>
    </location>
</feature>
<protein>
    <recommendedName>
        <fullName evidence="19">Homeotic protein spalt-major</fullName>
    </recommendedName>
    <alternativeName>
        <fullName evidence="18">Sal-like protein 1</fullName>
    </alternativeName>
</protein>
<keyword evidence="5" id="KW-0479">Metal-binding</keyword>
<evidence type="ECO:0000256" key="6">
    <source>
        <dbReference type="ARBA" id="ARBA00022737"/>
    </source>
</evidence>
<keyword evidence="3" id="KW-0678">Repressor</keyword>
<dbReference type="Gene3D" id="3.30.160.60">
    <property type="entry name" value="Classic Zinc Finger"/>
    <property type="match status" value="4"/>
</dbReference>
<feature type="compositionally biased region" description="Polar residues" evidence="21">
    <location>
        <begin position="1"/>
        <end position="11"/>
    </location>
</feature>
<keyword evidence="10" id="KW-0805">Transcription regulation</keyword>
<dbReference type="PROSITE" id="PS00028">
    <property type="entry name" value="ZINC_FINGER_C2H2_1"/>
    <property type="match status" value="5"/>
</dbReference>
<evidence type="ECO:0000256" key="2">
    <source>
        <dbReference type="ARBA" id="ARBA00022473"/>
    </source>
</evidence>
<evidence type="ECO:0000256" key="8">
    <source>
        <dbReference type="ARBA" id="ARBA00022833"/>
    </source>
</evidence>